<feature type="signal peptide" evidence="4">
    <location>
        <begin position="1"/>
        <end position="29"/>
    </location>
</feature>
<comment type="similarity">
    <text evidence="1">Belongs to the bacterial solute-binding protein 5 family.</text>
</comment>
<name>A0A1D8IPG6_9GAMM</name>
<accession>A0A1D8IPG6</accession>
<feature type="domain" description="Solute-binding protein family 5" evidence="5">
    <location>
        <begin position="82"/>
        <end position="454"/>
    </location>
</feature>
<evidence type="ECO:0000256" key="1">
    <source>
        <dbReference type="ARBA" id="ARBA00005695"/>
    </source>
</evidence>
<dbReference type="Gene3D" id="3.10.105.10">
    <property type="entry name" value="Dipeptide-binding Protein, Domain 3"/>
    <property type="match status" value="1"/>
</dbReference>
<dbReference type="KEGG" id="aprs:BI364_10540"/>
<keyword evidence="3 4" id="KW-0732">Signal</keyword>
<evidence type="ECO:0000256" key="2">
    <source>
        <dbReference type="ARBA" id="ARBA00022448"/>
    </source>
</evidence>
<dbReference type="RefSeq" id="WP_070078704.1">
    <property type="nucleotide sequence ID" value="NZ_CP017415.1"/>
</dbReference>
<feature type="chain" id="PRO_5009108344" evidence="4">
    <location>
        <begin position="30"/>
        <end position="548"/>
    </location>
</feature>
<dbReference type="GO" id="GO:0015833">
    <property type="term" value="P:peptide transport"/>
    <property type="evidence" value="ECO:0007669"/>
    <property type="project" value="TreeGrafter"/>
</dbReference>
<dbReference type="AlphaFoldDB" id="A0A1D8IPG6"/>
<dbReference type="InterPro" id="IPR000914">
    <property type="entry name" value="SBP_5_dom"/>
</dbReference>
<dbReference type="CDD" id="cd00995">
    <property type="entry name" value="PBP2_NikA_DppA_OppA_like"/>
    <property type="match status" value="1"/>
</dbReference>
<dbReference type="InterPro" id="IPR039424">
    <property type="entry name" value="SBP_5"/>
</dbReference>
<evidence type="ECO:0000256" key="3">
    <source>
        <dbReference type="ARBA" id="ARBA00022729"/>
    </source>
</evidence>
<evidence type="ECO:0000259" key="5">
    <source>
        <dbReference type="Pfam" id="PF00496"/>
    </source>
</evidence>
<dbReference type="EMBL" id="CP017415">
    <property type="protein sequence ID" value="AOU98343.1"/>
    <property type="molecule type" value="Genomic_DNA"/>
</dbReference>
<dbReference type="GO" id="GO:0030288">
    <property type="term" value="C:outer membrane-bounded periplasmic space"/>
    <property type="evidence" value="ECO:0007669"/>
    <property type="project" value="UniProtKB-ARBA"/>
</dbReference>
<keyword evidence="2" id="KW-0813">Transport</keyword>
<keyword evidence="7" id="KW-1185">Reference proteome</keyword>
<dbReference type="Proteomes" id="UP000095401">
    <property type="component" value="Chromosome"/>
</dbReference>
<evidence type="ECO:0000313" key="7">
    <source>
        <dbReference type="Proteomes" id="UP000095401"/>
    </source>
</evidence>
<protein>
    <submittedName>
        <fullName evidence="6">Peptide ABC transporter substrate-binding protein</fullName>
    </submittedName>
</protein>
<organism evidence="6 7">
    <name type="scientific">Acidihalobacter yilgarnensis</name>
    <dbReference type="NCBI Taxonomy" id="2819280"/>
    <lineage>
        <taxon>Bacteria</taxon>
        <taxon>Pseudomonadati</taxon>
        <taxon>Pseudomonadota</taxon>
        <taxon>Gammaproteobacteria</taxon>
        <taxon>Chromatiales</taxon>
        <taxon>Ectothiorhodospiraceae</taxon>
        <taxon>Acidihalobacter</taxon>
    </lineage>
</organism>
<dbReference type="PROSITE" id="PS51318">
    <property type="entry name" value="TAT"/>
    <property type="match status" value="1"/>
</dbReference>
<evidence type="ECO:0000313" key="6">
    <source>
        <dbReference type="EMBL" id="AOU98343.1"/>
    </source>
</evidence>
<dbReference type="GO" id="GO:1904680">
    <property type="term" value="F:peptide transmembrane transporter activity"/>
    <property type="evidence" value="ECO:0007669"/>
    <property type="project" value="TreeGrafter"/>
</dbReference>
<reference evidence="7" key="1">
    <citation type="submission" date="2016-09" db="EMBL/GenBank/DDBJ databases">
        <title>Acidihalobacter prosperus F5.</title>
        <authorList>
            <person name="Khaleque H.N."/>
            <person name="Ramsay J.P."/>
            <person name="Kaksonen A.H."/>
            <person name="Boxall N.J."/>
            <person name="Watkin E.L.J."/>
        </authorList>
    </citation>
    <scope>NUCLEOTIDE SEQUENCE [LARGE SCALE GENOMIC DNA]</scope>
    <source>
        <strain evidence="7">F5</strain>
    </source>
</reference>
<gene>
    <name evidence="6" type="ORF">BI364_10540</name>
</gene>
<dbReference type="Gene3D" id="3.40.190.10">
    <property type="entry name" value="Periplasmic binding protein-like II"/>
    <property type="match status" value="1"/>
</dbReference>
<proteinExistence type="inferred from homology"/>
<evidence type="ECO:0000256" key="4">
    <source>
        <dbReference type="SAM" id="SignalP"/>
    </source>
</evidence>
<dbReference type="GO" id="GO:0043190">
    <property type="term" value="C:ATP-binding cassette (ABC) transporter complex"/>
    <property type="evidence" value="ECO:0007669"/>
    <property type="project" value="InterPro"/>
</dbReference>
<sequence>MQRREFLKALGFAAAATTMSASLTEAAFAASMKIKPGGSMVVTYKSDPGTLDPAIGYNWQNWPMMRALFSRLVTYEPGTTKLVMDAAESYRVSDDGTEYTFKLRPGLKFSDGTPLTAEDVVFSIDRVVDPVTASPGQSFFSPIVGYDERVNGKAKTLSGVTALDTHTVRFKIAKPNVVFLQVLAMNFASIVSPKTVAAYSKDVAHHPVGSGPFHMTSWKPGNEIVFKKNPHYFIPGIPYLDEVRFDLGIDSLTAYFKLLRGEVDLLGDGVPGSQLALVKRNPKYRGMLVEGHPLETSYITLNTEMKPFDDLRVRRAINMAIDKAAIVRAINGRGKPANQILPPGMPGYDTAYKGYAYDLSAAKKLLAEAGHKDGFETEMYAMNSDPNPRIAQAIQAQLAKIGVKVTLHILSQAQVIAIAGTPGKAPMVWSGGLAWVDDFPDPSDFYGPILGSSSAIKGGWNWAFYKNPKLDQLAAKADGMYKADQHNERMALYKKIFSAVMHDAPWVPVFNQVDFTMHSKHIEGRPGNVFADPGVYPFTYSRMFSVKA</sequence>
<dbReference type="PANTHER" id="PTHR30290">
    <property type="entry name" value="PERIPLASMIC BINDING COMPONENT OF ABC TRANSPORTER"/>
    <property type="match status" value="1"/>
</dbReference>
<dbReference type="PANTHER" id="PTHR30290:SF9">
    <property type="entry name" value="OLIGOPEPTIDE-BINDING PROTEIN APPA"/>
    <property type="match status" value="1"/>
</dbReference>
<dbReference type="SUPFAM" id="SSF53850">
    <property type="entry name" value="Periplasmic binding protein-like II"/>
    <property type="match status" value="1"/>
</dbReference>
<dbReference type="InterPro" id="IPR030678">
    <property type="entry name" value="Peptide/Ni-bd"/>
</dbReference>
<dbReference type="PIRSF" id="PIRSF002741">
    <property type="entry name" value="MppA"/>
    <property type="match status" value="1"/>
</dbReference>
<dbReference type="InterPro" id="IPR006311">
    <property type="entry name" value="TAT_signal"/>
</dbReference>
<dbReference type="Pfam" id="PF00496">
    <property type="entry name" value="SBP_bac_5"/>
    <property type="match status" value="1"/>
</dbReference>